<keyword evidence="1" id="KW-0812">Transmembrane</keyword>
<sequence length="253" mass="29153">MKEDCEPCPPNAECRGRSMVCKPLFKRDVDVCVRDERLYMASHHMAASLAEQLAERRGDYECYKTRYQLDQDEAKRYLRVKCREARRLGDKDFEAAFKLMLSESLPSEFGDQVVHTAGGTFWSLKSSKRIHCQIVEAIEMWWRPVTMILIIVLLAAWRLRRWSDRRWARKSALEAVTACTRLGSDGSIRGIRVRDLAVEVLHWSEGKVRTYMDELAKEAADVKSSGDGEYWSDAAVNRLVASSKEGGRSYRMF</sequence>
<keyword evidence="1" id="KW-1133">Transmembrane helix</keyword>
<dbReference type="PANTHER" id="PTHR47808">
    <property type="entry name" value="INNER NUCLEAR MEMBRANE PROTEIN HEH2-RELATED"/>
    <property type="match status" value="1"/>
</dbReference>
<gene>
    <name evidence="2" type="ORF">Pmar_PMAR013998</name>
</gene>
<protein>
    <recommendedName>
        <fullName evidence="4">Man1/Src1 C-terminal domain-containing protein</fullName>
    </recommendedName>
</protein>
<dbReference type="Proteomes" id="UP000007800">
    <property type="component" value="Unassembled WGS sequence"/>
</dbReference>
<dbReference type="GO" id="GO:0005637">
    <property type="term" value="C:nuclear inner membrane"/>
    <property type="evidence" value="ECO:0007669"/>
    <property type="project" value="InterPro"/>
</dbReference>
<dbReference type="GO" id="GO:0003682">
    <property type="term" value="F:chromatin binding"/>
    <property type="evidence" value="ECO:0007669"/>
    <property type="project" value="InterPro"/>
</dbReference>
<evidence type="ECO:0008006" key="4">
    <source>
        <dbReference type="Google" id="ProtNLM"/>
    </source>
</evidence>
<dbReference type="GO" id="GO:0005783">
    <property type="term" value="C:endoplasmic reticulum"/>
    <property type="evidence" value="ECO:0007669"/>
    <property type="project" value="TreeGrafter"/>
</dbReference>
<evidence type="ECO:0000313" key="3">
    <source>
        <dbReference type="Proteomes" id="UP000007800"/>
    </source>
</evidence>
<evidence type="ECO:0000256" key="1">
    <source>
        <dbReference type="SAM" id="Phobius"/>
    </source>
</evidence>
<reference evidence="2 3" key="1">
    <citation type="submission" date="2008-07" db="EMBL/GenBank/DDBJ databases">
        <authorList>
            <person name="El-Sayed N."/>
            <person name="Caler E."/>
            <person name="Inman J."/>
            <person name="Amedeo P."/>
            <person name="Hass B."/>
            <person name="Wortman J."/>
        </authorList>
    </citation>
    <scope>NUCLEOTIDE SEQUENCE [LARGE SCALE GENOMIC DNA]</scope>
    <source>
        <strain evidence="3">ATCC 50983 / TXsc</strain>
    </source>
</reference>
<dbReference type="AlphaFoldDB" id="C5K945"/>
<dbReference type="PANTHER" id="PTHR47808:SF2">
    <property type="entry name" value="LEM DOMAIN-CONTAINING PROTEIN 2"/>
    <property type="match status" value="1"/>
</dbReference>
<proteinExistence type="predicted"/>
<dbReference type="GO" id="GO:0071763">
    <property type="term" value="P:nuclear membrane organization"/>
    <property type="evidence" value="ECO:0007669"/>
    <property type="project" value="TreeGrafter"/>
</dbReference>
<dbReference type="OrthoDB" id="10455417at2759"/>
<feature type="transmembrane region" description="Helical" evidence="1">
    <location>
        <begin position="140"/>
        <end position="159"/>
    </location>
</feature>
<accession>C5K945</accession>
<dbReference type="InterPro" id="IPR044780">
    <property type="entry name" value="Heh2/Src1"/>
</dbReference>
<organism evidence="3">
    <name type="scientific">Perkinsus marinus (strain ATCC 50983 / TXsc)</name>
    <dbReference type="NCBI Taxonomy" id="423536"/>
    <lineage>
        <taxon>Eukaryota</taxon>
        <taxon>Sar</taxon>
        <taxon>Alveolata</taxon>
        <taxon>Perkinsozoa</taxon>
        <taxon>Perkinsea</taxon>
        <taxon>Perkinsida</taxon>
        <taxon>Perkinsidae</taxon>
        <taxon>Perkinsus</taxon>
    </lineage>
</organism>
<name>C5K945_PERM5</name>
<evidence type="ECO:0000313" key="2">
    <source>
        <dbReference type="EMBL" id="EER19000.1"/>
    </source>
</evidence>
<dbReference type="GO" id="GO:0034399">
    <property type="term" value="C:nuclear periphery"/>
    <property type="evidence" value="ECO:0007669"/>
    <property type="project" value="TreeGrafter"/>
</dbReference>
<keyword evidence="1" id="KW-0472">Membrane</keyword>
<dbReference type="EMBL" id="GG671385">
    <property type="protein sequence ID" value="EER19000.1"/>
    <property type="molecule type" value="Genomic_DNA"/>
</dbReference>
<dbReference type="RefSeq" id="XP_002787204.1">
    <property type="nucleotide sequence ID" value="XM_002787158.1"/>
</dbReference>
<dbReference type="InParanoid" id="C5K945"/>
<dbReference type="GeneID" id="9049566"/>
<keyword evidence="3" id="KW-1185">Reference proteome</keyword>